<evidence type="ECO:0000256" key="4">
    <source>
        <dbReference type="ARBA" id="ARBA00022722"/>
    </source>
</evidence>
<evidence type="ECO:0000256" key="3">
    <source>
        <dbReference type="ARBA" id="ARBA00006958"/>
    </source>
</evidence>
<dbReference type="InterPro" id="IPR027806">
    <property type="entry name" value="HARBI1_dom"/>
</dbReference>
<dbReference type="GO" id="GO:0046872">
    <property type="term" value="F:metal ion binding"/>
    <property type="evidence" value="ECO:0007669"/>
    <property type="project" value="UniProtKB-KW"/>
</dbReference>
<dbReference type="PANTHER" id="PTHR22930">
    <property type="match status" value="1"/>
</dbReference>
<evidence type="ECO:0000256" key="1">
    <source>
        <dbReference type="ARBA" id="ARBA00001968"/>
    </source>
</evidence>
<dbReference type="Pfam" id="PF13359">
    <property type="entry name" value="DDE_Tnp_4"/>
    <property type="match status" value="1"/>
</dbReference>
<comment type="caution">
    <text evidence="9">The sequence shown here is derived from an EMBL/GenBank/DDBJ whole genome shotgun (WGS) entry which is preliminary data.</text>
</comment>
<evidence type="ECO:0000256" key="6">
    <source>
        <dbReference type="ARBA" id="ARBA00022801"/>
    </source>
</evidence>
<keyword evidence="4" id="KW-0540">Nuclease</keyword>
<comment type="cofactor">
    <cofactor evidence="1">
        <name>a divalent metal cation</name>
        <dbReference type="ChEBI" id="CHEBI:60240"/>
    </cofactor>
</comment>
<gene>
    <name evidence="9" type="ORF">HF086_006170</name>
</gene>
<comment type="similarity">
    <text evidence="3">Belongs to the HARBI1 family.</text>
</comment>
<dbReference type="GO" id="GO:0016787">
    <property type="term" value="F:hydrolase activity"/>
    <property type="evidence" value="ECO:0007669"/>
    <property type="project" value="UniProtKB-KW"/>
</dbReference>
<evidence type="ECO:0000256" key="7">
    <source>
        <dbReference type="ARBA" id="ARBA00023242"/>
    </source>
</evidence>
<dbReference type="PANTHER" id="PTHR22930:SF269">
    <property type="entry name" value="NUCLEASE HARBI1-LIKE PROTEIN"/>
    <property type="match status" value="1"/>
</dbReference>
<comment type="subcellular location">
    <subcellularLocation>
        <location evidence="2">Nucleus</location>
    </subcellularLocation>
</comment>
<keyword evidence="6" id="KW-0378">Hydrolase</keyword>
<evidence type="ECO:0000313" key="9">
    <source>
        <dbReference type="EMBL" id="KAH9636410.1"/>
    </source>
</evidence>
<dbReference type="EMBL" id="JACEFF010000501">
    <property type="protein sequence ID" value="KAH9636410.1"/>
    <property type="molecule type" value="Genomic_DNA"/>
</dbReference>
<dbReference type="Proteomes" id="UP000814243">
    <property type="component" value="Unassembled WGS sequence"/>
</dbReference>
<sequence>MPELTEDKWKNIAKGFNNRANFPYCLGAIDGSYGRCSDSTIFEESILYEKLQQKTLKIPAPENSVPYIFVGDEAFSISKSVMRPYAGKQLSVAKRIFNYRLSRARRFIECSFGILANKWRIFHRPIDHKPKYAKEIIKACCVLHNFVRERDGYNFEDTLTQPLENIIIDSDERNRSSPEGIRFFFTDYFMNEGKLEWQMNMI</sequence>
<accession>A0A922SG32</accession>
<proteinExistence type="inferred from homology"/>
<dbReference type="InterPro" id="IPR045249">
    <property type="entry name" value="HARBI1-like"/>
</dbReference>
<evidence type="ECO:0000256" key="5">
    <source>
        <dbReference type="ARBA" id="ARBA00022723"/>
    </source>
</evidence>
<dbReference type="GO" id="GO:0004518">
    <property type="term" value="F:nuclease activity"/>
    <property type="evidence" value="ECO:0007669"/>
    <property type="project" value="UniProtKB-KW"/>
</dbReference>
<evidence type="ECO:0000259" key="8">
    <source>
        <dbReference type="Pfam" id="PF13359"/>
    </source>
</evidence>
<dbReference type="GO" id="GO:0005634">
    <property type="term" value="C:nucleus"/>
    <property type="evidence" value="ECO:0007669"/>
    <property type="project" value="UniProtKB-SubCell"/>
</dbReference>
<reference evidence="9" key="1">
    <citation type="journal article" date="2021" name="G3 (Bethesda)">
        <title>Genome and transcriptome analysis of the beet armyworm Spodoptera exigua reveals targets for pest control. .</title>
        <authorList>
            <person name="Simon S."/>
            <person name="Breeschoten T."/>
            <person name="Jansen H.J."/>
            <person name="Dirks R.P."/>
            <person name="Schranz M.E."/>
            <person name="Ros V.I.D."/>
        </authorList>
    </citation>
    <scope>NUCLEOTIDE SEQUENCE</scope>
    <source>
        <strain evidence="9">TB_SE_WUR_2020</strain>
    </source>
</reference>
<keyword evidence="7" id="KW-0539">Nucleus</keyword>
<protein>
    <recommendedName>
        <fullName evidence="8">DDE Tnp4 domain-containing protein</fullName>
    </recommendedName>
</protein>
<feature type="domain" description="DDE Tnp4" evidence="8">
    <location>
        <begin position="29"/>
        <end position="145"/>
    </location>
</feature>
<dbReference type="AlphaFoldDB" id="A0A922SG32"/>
<organism evidence="9 10">
    <name type="scientific">Spodoptera exigua</name>
    <name type="common">Beet armyworm</name>
    <name type="synonym">Noctua fulgens</name>
    <dbReference type="NCBI Taxonomy" id="7107"/>
    <lineage>
        <taxon>Eukaryota</taxon>
        <taxon>Metazoa</taxon>
        <taxon>Ecdysozoa</taxon>
        <taxon>Arthropoda</taxon>
        <taxon>Hexapoda</taxon>
        <taxon>Insecta</taxon>
        <taxon>Pterygota</taxon>
        <taxon>Neoptera</taxon>
        <taxon>Endopterygota</taxon>
        <taxon>Lepidoptera</taxon>
        <taxon>Glossata</taxon>
        <taxon>Ditrysia</taxon>
        <taxon>Noctuoidea</taxon>
        <taxon>Noctuidae</taxon>
        <taxon>Amphipyrinae</taxon>
        <taxon>Spodoptera</taxon>
    </lineage>
</organism>
<name>A0A922SG32_SPOEX</name>
<evidence type="ECO:0000256" key="2">
    <source>
        <dbReference type="ARBA" id="ARBA00004123"/>
    </source>
</evidence>
<keyword evidence="5" id="KW-0479">Metal-binding</keyword>
<evidence type="ECO:0000313" key="10">
    <source>
        <dbReference type="Proteomes" id="UP000814243"/>
    </source>
</evidence>